<name>A0A066UBG6_9PSEU</name>
<evidence type="ECO:0000313" key="1">
    <source>
        <dbReference type="EMBL" id="KDN21578.1"/>
    </source>
</evidence>
<dbReference type="eggNOG" id="ENOG502ZT53">
    <property type="taxonomic scope" value="Bacteria"/>
</dbReference>
<dbReference type="STRING" id="287986.DV20_13945"/>
<dbReference type="EMBL" id="JMQI01000027">
    <property type="protein sequence ID" value="KDN21578.1"/>
    <property type="molecule type" value="Genomic_DNA"/>
</dbReference>
<gene>
    <name evidence="1" type="ORF">DV20_13945</name>
</gene>
<accession>A0A066UBG6</accession>
<dbReference type="OrthoDB" id="3603919at2"/>
<protein>
    <recommendedName>
        <fullName evidence="3">Butirosin biosynthesis protein H N-terminal domain-containing protein</fullName>
    </recommendedName>
</protein>
<keyword evidence="2" id="KW-1185">Reference proteome</keyword>
<dbReference type="AlphaFoldDB" id="A0A066UBG6"/>
<dbReference type="Proteomes" id="UP000027345">
    <property type="component" value="Unassembled WGS sequence"/>
</dbReference>
<comment type="caution">
    <text evidence="1">The sequence shown here is derived from an EMBL/GenBank/DDBJ whole genome shotgun (WGS) entry which is preliminary data.</text>
</comment>
<sequence length="314" mass="33965">MHLINAPDVVPELSCYTTNLVAYLEPDDPDVKTRLAHAVRLAVRSGDGPGDLEFSQHTRVDDVGAHDPLGYRGAADWALAAGDLDAELARSGRVLAVADTFRLPWSPAHETAHSPHWLLLLGRRDGRWLVADHFRALTPLGAQEPFLGWLDDAALAAALAPHTPWPAEIANRDRYALGSPVEPVHADAYRWLARTDGEAPAAGPDDWTCSLSEALARIGRVLAGDETAAARYGDDLWAASRHYTYRLEVLAANGEIGAEEAAAAAVTWGELPKVVRFAAESAARGRPRAGLLERTFDDLLRTNEKTTAGLERKA</sequence>
<reference evidence="1 2" key="1">
    <citation type="submission" date="2014-05" db="EMBL/GenBank/DDBJ databases">
        <title>Draft genome sequence of Amycolatopsis rifamycinica DSM 46095.</title>
        <authorList>
            <person name="Lal R."/>
            <person name="Saxena A."/>
            <person name="Kumari R."/>
            <person name="Mukherjee U."/>
            <person name="Singh P."/>
            <person name="Sangwan N."/>
            <person name="Mahato N.K."/>
        </authorList>
    </citation>
    <scope>NUCLEOTIDE SEQUENCE [LARGE SCALE GENOMIC DNA]</scope>
    <source>
        <strain evidence="1 2">DSM 46095</strain>
    </source>
</reference>
<proteinExistence type="predicted"/>
<evidence type="ECO:0008006" key="3">
    <source>
        <dbReference type="Google" id="ProtNLM"/>
    </source>
</evidence>
<dbReference type="RefSeq" id="WP_043780109.1">
    <property type="nucleotide sequence ID" value="NZ_JMQI01000027.1"/>
</dbReference>
<organism evidence="1 2">
    <name type="scientific">Amycolatopsis rifamycinica</name>
    <dbReference type="NCBI Taxonomy" id="287986"/>
    <lineage>
        <taxon>Bacteria</taxon>
        <taxon>Bacillati</taxon>
        <taxon>Actinomycetota</taxon>
        <taxon>Actinomycetes</taxon>
        <taxon>Pseudonocardiales</taxon>
        <taxon>Pseudonocardiaceae</taxon>
        <taxon>Amycolatopsis</taxon>
    </lineage>
</organism>
<evidence type="ECO:0000313" key="2">
    <source>
        <dbReference type="Proteomes" id="UP000027345"/>
    </source>
</evidence>